<dbReference type="RefSeq" id="WP_231487653.1">
    <property type="nucleotide sequence ID" value="NZ_BAAAZO010000005.1"/>
</dbReference>
<accession>A0ABP6ZPN7</accession>
<dbReference type="EMBL" id="BAAAZO010000005">
    <property type="protein sequence ID" value="GAA3614040.1"/>
    <property type="molecule type" value="Genomic_DNA"/>
</dbReference>
<protein>
    <recommendedName>
        <fullName evidence="1">Condensation domain-containing protein</fullName>
    </recommendedName>
</protein>
<dbReference type="Gene3D" id="3.30.559.10">
    <property type="entry name" value="Chloramphenicol acetyltransferase-like domain"/>
    <property type="match status" value="1"/>
</dbReference>
<dbReference type="InterPro" id="IPR001242">
    <property type="entry name" value="Condensation_dom"/>
</dbReference>
<comment type="caution">
    <text evidence="2">The sequence shown here is derived from an EMBL/GenBank/DDBJ whole genome shotgun (WGS) entry which is preliminary data.</text>
</comment>
<dbReference type="Gene3D" id="3.30.559.30">
    <property type="entry name" value="Nonribosomal peptide synthetase, condensation domain"/>
    <property type="match status" value="1"/>
</dbReference>
<evidence type="ECO:0000313" key="3">
    <source>
        <dbReference type="Proteomes" id="UP001501074"/>
    </source>
</evidence>
<dbReference type="InterPro" id="IPR023213">
    <property type="entry name" value="CAT-like_dom_sf"/>
</dbReference>
<feature type="domain" description="Condensation" evidence="1">
    <location>
        <begin position="8"/>
        <end position="423"/>
    </location>
</feature>
<gene>
    <name evidence="2" type="ORF">GCM10022223_32830</name>
</gene>
<dbReference type="Proteomes" id="UP001501074">
    <property type="component" value="Unassembled WGS sequence"/>
</dbReference>
<organism evidence="2 3">
    <name type="scientific">Kineosporia mesophila</name>
    <dbReference type="NCBI Taxonomy" id="566012"/>
    <lineage>
        <taxon>Bacteria</taxon>
        <taxon>Bacillati</taxon>
        <taxon>Actinomycetota</taxon>
        <taxon>Actinomycetes</taxon>
        <taxon>Kineosporiales</taxon>
        <taxon>Kineosporiaceae</taxon>
        <taxon>Kineosporia</taxon>
    </lineage>
</organism>
<evidence type="ECO:0000259" key="1">
    <source>
        <dbReference type="Pfam" id="PF00668"/>
    </source>
</evidence>
<dbReference type="SUPFAM" id="SSF52777">
    <property type="entry name" value="CoA-dependent acyltransferases"/>
    <property type="match status" value="2"/>
</dbReference>
<reference evidence="3" key="1">
    <citation type="journal article" date="2019" name="Int. J. Syst. Evol. Microbiol.">
        <title>The Global Catalogue of Microorganisms (GCM) 10K type strain sequencing project: providing services to taxonomists for standard genome sequencing and annotation.</title>
        <authorList>
            <consortium name="The Broad Institute Genomics Platform"/>
            <consortium name="The Broad Institute Genome Sequencing Center for Infectious Disease"/>
            <person name="Wu L."/>
            <person name="Ma J."/>
        </authorList>
    </citation>
    <scope>NUCLEOTIDE SEQUENCE [LARGE SCALE GENOMIC DNA]</scope>
    <source>
        <strain evidence="3">JCM 16902</strain>
    </source>
</reference>
<dbReference type="PANTHER" id="PTHR45527:SF1">
    <property type="entry name" value="FATTY ACID SYNTHASE"/>
    <property type="match status" value="1"/>
</dbReference>
<evidence type="ECO:0000313" key="2">
    <source>
        <dbReference type="EMBL" id="GAA3614040.1"/>
    </source>
</evidence>
<dbReference type="Pfam" id="PF00668">
    <property type="entry name" value="Condensation"/>
    <property type="match status" value="1"/>
</dbReference>
<proteinExistence type="predicted"/>
<name>A0ABP6ZPN7_9ACTN</name>
<sequence>MDVTETLDEAPVSLQQRTMLGGVTHSPTPWVFNVPTQIRLAGPLDVDALRWALDQLAARHVALRCRFVMIDEDWRQQELPPGPVPLSIVDVRGRTAAEQEHAVDRACRMLARTPFDLGQGTFPRCRLLRLDAEQWVLMIVLHHISVDAWAIRTMYRDLSEFYRSAVVRAIPRLPVPVRQCTDYARWQVAHTDRTANKRKIEALKREMLGKSARVELPTDRPRAVAASGTGGTVRIPVSGSVRKAAEELARRRHTTPFSVIAAAFARWLSRQTGRTEIVLVMGFSDRPRLEFESMLTFAASVLAVPLVVKEAASFTDSISTTALGILKALDDAVPLNQVLSDVPNVTFNFMHTFEDAVTFTGVETVAVHDLAPPASRRELTMGIVQFEDVADGYQAWMEYSGDLWDKDAALALLRDYVTLLETLCAQSA</sequence>
<keyword evidence="3" id="KW-1185">Reference proteome</keyword>
<dbReference type="PANTHER" id="PTHR45527">
    <property type="entry name" value="NONRIBOSOMAL PEPTIDE SYNTHETASE"/>
    <property type="match status" value="1"/>
</dbReference>